<evidence type="ECO:0000313" key="10">
    <source>
        <dbReference type="Proteomes" id="UP000419138"/>
    </source>
</evidence>
<feature type="region of interest" description="Disordered" evidence="6">
    <location>
        <begin position="471"/>
        <end position="495"/>
    </location>
</feature>
<dbReference type="InterPro" id="IPR011701">
    <property type="entry name" value="MFS"/>
</dbReference>
<feature type="domain" description="Major facilitator superfamily (MFS) profile" evidence="8">
    <location>
        <begin position="65"/>
        <end position="460"/>
    </location>
</feature>
<organism evidence="9 10">
    <name type="scientific">Streptomyces jumonjinensis</name>
    <dbReference type="NCBI Taxonomy" id="1945"/>
    <lineage>
        <taxon>Bacteria</taxon>
        <taxon>Bacillati</taxon>
        <taxon>Actinomycetota</taxon>
        <taxon>Actinomycetes</taxon>
        <taxon>Kitasatosporales</taxon>
        <taxon>Streptomycetaceae</taxon>
        <taxon>Streptomyces</taxon>
    </lineage>
</organism>
<gene>
    <name evidence="9" type="ORF">FF041_30050</name>
</gene>
<evidence type="ECO:0000256" key="2">
    <source>
        <dbReference type="ARBA" id="ARBA00022448"/>
    </source>
</evidence>
<feature type="transmembrane region" description="Helical" evidence="7">
    <location>
        <begin position="347"/>
        <end position="366"/>
    </location>
</feature>
<dbReference type="OrthoDB" id="9776369at2"/>
<dbReference type="Pfam" id="PF07690">
    <property type="entry name" value="MFS_1"/>
    <property type="match status" value="1"/>
</dbReference>
<feature type="transmembrane region" description="Helical" evidence="7">
    <location>
        <begin position="223"/>
        <end position="243"/>
    </location>
</feature>
<sequence>MKTLPRAALLMDPAGLACSGAADRRDFDDPTRPDPPRPRARRQSVMRDHHGLGLRDTLRSGGWAICLLAVPLVMMEQLSREATSTLAPDIRTAFGVSDAAFVATAGFTGVALTLGGLPMAWLAVRVNRKYLVVASAAVGTLSLIGAGLAQSVWQLFAAYALTGFAAAYSNPVFGSLISDAYPAEGCGRVFALHATATPIGQAIGPALAGSAAALAGGGEAWRWAYLGLAVPYALLAVAAAVFLKDPGHGRGVPDHRSGEAPVGVIRGFRLMARVRTFLFICLGIGVLGLALYTVPVQMSLLLGEEYGFDAFERGLVFSLVQLPVIVAMIMGGRQFDRLFRSGPERTVIVAGAAILGFGAVTAGGVWLRPAPLLIACHLLASVCVGIALVSVSPLVASVTPPRTRAHAFAILPVFTLLTGGFLGSVSAGFISDAHGPRAAICAAVAVSAFAAGFLFLRARIHLCGDIAASSGVPPTSVHPPRDPADDRPRKSMDVG</sequence>
<feature type="compositionally biased region" description="Basic and acidic residues" evidence="6">
    <location>
        <begin position="479"/>
        <end position="495"/>
    </location>
</feature>
<keyword evidence="4 7" id="KW-1133">Transmembrane helix</keyword>
<feature type="region of interest" description="Disordered" evidence="6">
    <location>
        <begin position="21"/>
        <end position="46"/>
    </location>
</feature>
<feature type="transmembrane region" description="Helical" evidence="7">
    <location>
        <begin position="408"/>
        <end position="430"/>
    </location>
</feature>
<comment type="subcellular location">
    <subcellularLocation>
        <location evidence="1">Cell membrane</location>
        <topology evidence="1">Multi-pass membrane protein</topology>
    </subcellularLocation>
</comment>
<keyword evidence="2" id="KW-0813">Transport</keyword>
<accession>A0A646KPN3</accession>
<feature type="transmembrane region" description="Helical" evidence="7">
    <location>
        <begin position="436"/>
        <end position="456"/>
    </location>
</feature>
<dbReference type="GO" id="GO:0022857">
    <property type="term" value="F:transmembrane transporter activity"/>
    <property type="evidence" value="ECO:0007669"/>
    <property type="project" value="InterPro"/>
</dbReference>
<feature type="transmembrane region" description="Helical" evidence="7">
    <location>
        <begin position="130"/>
        <end position="150"/>
    </location>
</feature>
<reference evidence="9 10" key="1">
    <citation type="submission" date="2019-05" db="EMBL/GenBank/DDBJ databases">
        <title>Comparative genomics and metabolomics analyses of clavulanic acid producing Streptomyces species provides insight into specialized metabolism and evolution of beta-lactam biosynthetic gene clusters.</title>
        <authorList>
            <person name="Moore M.A."/>
            <person name="Cruz-Morales P."/>
            <person name="Barona Gomez F."/>
            <person name="Kapil T."/>
        </authorList>
    </citation>
    <scope>NUCLEOTIDE SEQUENCE [LARGE SCALE GENOMIC DNA]</scope>
    <source>
        <strain evidence="9 10">NRRL 5741</strain>
    </source>
</reference>
<evidence type="ECO:0000256" key="6">
    <source>
        <dbReference type="SAM" id="MobiDB-lite"/>
    </source>
</evidence>
<keyword evidence="3 7" id="KW-0812">Transmembrane</keyword>
<dbReference type="PANTHER" id="PTHR23505">
    <property type="entry name" value="SPINSTER"/>
    <property type="match status" value="1"/>
</dbReference>
<dbReference type="Gene3D" id="1.20.1250.20">
    <property type="entry name" value="MFS general substrate transporter like domains"/>
    <property type="match status" value="1"/>
</dbReference>
<protein>
    <submittedName>
        <fullName evidence="9">MFS transporter</fullName>
    </submittedName>
</protein>
<feature type="transmembrane region" description="Helical" evidence="7">
    <location>
        <begin position="314"/>
        <end position="335"/>
    </location>
</feature>
<dbReference type="AlphaFoldDB" id="A0A646KPN3"/>
<feature type="transmembrane region" description="Helical" evidence="7">
    <location>
        <begin position="189"/>
        <end position="217"/>
    </location>
</feature>
<evidence type="ECO:0000256" key="7">
    <source>
        <dbReference type="SAM" id="Phobius"/>
    </source>
</evidence>
<feature type="transmembrane region" description="Helical" evidence="7">
    <location>
        <begin position="372"/>
        <end position="396"/>
    </location>
</feature>
<keyword evidence="5 7" id="KW-0472">Membrane</keyword>
<evidence type="ECO:0000256" key="3">
    <source>
        <dbReference type="ARBA" id="ARBA00022692"/>
    </source>
</evidence>
<evidence type="ECO:0000256" key="4">
    <source>
        <dbReference type="ARBA" id="ARBA00022989"/>
    </source>
</evidence>
<dbReference type="InterPro" id="IPR020846">
    <property type="entry name" value="MFS_dom"/>
</dbReference>
<comment type="caution">
    <text evidence="9">The sequence shown here is derived from an EMBL/GenBank/DDBJ whole genome shotgun (WGS) entry which is preliminary data.</text>
</comment>
<dbReference type="SUPFAM" id="SSF103473">
    <property type="entry name" value="MFS general substrate transporter"/>
    <property type="match status" value="1"/>
</dbReference>
<dbReference type="GO" id="GO:0005886">
    <property type="term" value="C:plasma membrane"/>
    <property type="evidence" value="ECO:0007669"/>
    <property type="project" value="UniProtKB-SubCell"/>
</dbReference>
<evidence type="ECO:0000256" key="5">
    <source>
        <dbReference type="ARBA" id="ARBA00023136"/>
    </source>
</evidence>
<feature type="transmembrane region" description="Helical" evidence="7">
    <location>
        <begin position="276"/>
        <end position="294"/>
    </location>
</feature>
<feature type="compositionally biased region" description="Basic and acidic residues" evidence="6">
    <location>
        <begin position="22"/>
        <end position="37"/>
    </location>
</feature>
<evidence type="ECO:0000259" key="8">
    <source>
        <dbReference type="PROSITE" id="PS50850"/>
    </source>
</evidence>
<dbReference type="InterPro" id="IPR036259">
    <property type="entry name" value="MFS_trans_sf"/>
</dbReference>
<dbReference type="PANTHER" id="PTHR23505:SF79">
    <property type="entry name" value="PROTEIN SPINSTER"/>
    <property type="match status" value="1"/>
</dbReference>
<evidence type="ECO:0000256" key="1">
    <source>
        <dbReference type="ARBA" id="ARBA00004651"/>
    </source>
</evidence>
<dbReference type="InterPro" id="IPR044770">
    <property type="entry name" value="MFS_spinster-like"/>
</dbReference>
<proteinExistence type="predicted"/>
<dbReference type="PROSITE" id="PS50850">
    <property type="entry name" value="MFS"/>
    <property type="match status" value="1"/>
</dbReference>
<name>A0A646KPN3_STRJU</name>
<evidence type="ECO:0000313" key="9">
    <source>
        <dbReference type="EMBL" id="MQT04252.1"/>
    </source>
</evidence>
<feature type="transmembrane region" description="Helical" evidence="7">
    <location>
        <begin position="99"/>
        <end position="123"/>
    </location>
</feature>
<dbReference type="Proteomes" id="UP000419138">
    <property type="component" value="Unassembled WGS sequence"/>
</dbReference>
<dbReference type="EMBL" id="VCLA01000190">
    <property type="protein sequence ID" value="MQT04252.1"/>
    <property type="molecule type" value="Genomic_DNA"/>
</dbReference>
<feature type="transmembrane region" description="Helical" evidence="7">
    <location>
        <begin position="156"/>
        <end position="177"/>
    </location>
</feature>
<keyword evidence="10" id="KW-1185">Reference proteome</keyword>